<accession>A0ABT5TES5</accession>
<dbReference type="EMBL" id="JAQZSM010000043">
    <property type="protein sequence ID" value="MDD7973632.1"/>
    <property type="molecule type" value="Genomic_DNA"/>
</dbReference>
<comment type="caution">
    <text evidence="1">The sequence shown here is derived from an EMBL/GenBank/DDBJ whole genome shotgun (WGS) entry which is preliminary data.</text>
</comment>
<dbReference type="Pfam" id="PF12903">
    <property type="entry name" value="DUF3830"/>
    <property type="match status" value="1"/>
</dbReference>
<organism evidence="1 2">
    <name type="scientific">Roseinatronobacter alkalisoli</name>
    <dbReference type="NCBI Taxonomy" id="3028235"/>
    <lineage>
        <taxon>Bacteria</taxon>
        <taxon>Pseudomonadati</taxon>
        <taxon>Pseudomonadota</taxon>
        <taxon>Alphaproteobacteria</taxon>
        <taxon>Rhodobacterales</taxon>
        <taxon>Paracoccaceae</taxon>
        <taxon>Roseinatronobacter</taxon>
    </lineage>
</organism>
<gene>
    <name evidence="1" type="ORF">PUT78_21460</name>
</gene>
<dbReference type="Proteomes" id="UP001431784">
    <property type="component" value="Unassembled WGS sequence"/>
</dbReference>
<keyword evidence="2" id="KW-1185">Reference proteome</keyword>
<reference evidence="1" key="1">
    <citation type="submission" date="2023-02" db="EMBL/GenBank/DDBJ databases">
        <title>Description of Roseinatronobacter alkalisoli sp. nov., an alkaliphilic bacerium isolated from soda soil.</title>
        <authorList>
            <person name="Wei W."/>
        </authorList>
    </citation>
    <scope>NUCLEOTIDE SEQUENCE</scope>
    <source>
        <strain evidence="1">HJB301</strain>
    </source>
</reference>
<dbReference type="InterPro" id="IPR024532">
    <property type="entry name" value="DUF3830"/>
</dbReference>
<name>A0ABT5TES5_9RHOB</name>
<sequence length="138" mass="14769">MTKIMITTGPFVFEARLETALAPLTCAAFVKVLPFVTELMHVKWSGECVWAPLGDMDFGVGYENPTSHPTPGQLILYPGGLSETELMLAYGAAHFLSKVGPLAGNHFITLTSGLENLAALGDLAMRKGAQATWFALAQ</sequence>
<dbReference type="Gene3D" id="2.40.100.20">
    <property type="match status" value="1"/>
</dbReference>
<proteinExistence type="predicted"/>
<dbReference type="RefSeq" id="WP_274354297.1">
    <property type="nucleotide sequence ID" value="NZ_JAQZSM010000043.1"/>
</dbReference>
<protein>
    <submittedName>
        <fullName evidence="1">DUF3830 family protein</fullName>
    </submittedName>
</protein>
<evidence type="ECO:0000313" key="1">
    <source>
        <dbReference type="EMBL" id="MDD7973632.1"/>
    </source>
</evidence>
<evidence type="ECO:0000313" key="2">
    <source>
        <dbReference type="Proteomes" id="UP001431784"/>
    </source>
</evidence>